<keyword evidence="2 8" id="KW-0805">Transcription regulation</keyword>
<dbReference type="Gene3D" id="6.10.250.2430">
    <property type="match status" value="1"/>
</dbReference>
<protein>
    <recommendedName>
        <fullName evidence="8">Nuclear transcription factor Y subunit</fullName>
    </recommendedName>
</protein>
<keyword evidence="5 8" id="KW-0804">Transcription</keyword>
<organism evidence="9 10">
    <name type="scientific">Lupinus albus</name>
    <name type="common">White lupine</name>
    <name type="synonym">Lupinus termis</name>
    <dbReference type="NCBI Taxonomy" id="3870"/>
    <lineage>
        <taxon>Eukaryota</taxon>
        <taxon>Viridiplantae</taxon>
        <taxon>Streptophyta</taxon>
        <taxon>Embryophyta</taxon>
        <taxon>Tracheophyta</taxon>
        <taxon>Spermatophyta</taxon>
        <taxon>Magnoliopsida</taxon>
        <taxon>eudicotyledons</taxon>
        <taxon>Gunneridae</taxon>
        <taxon>Pentapetalae</taxon>
        <taxon>rosids</taxon>
        <taxon>fabids</taxon>
        <taxon>Fabales</taxon>
        <taxon>Fabaceae</taxon>
        <taxon>Papilionoideae</taxon>
        <taxon>50 kb inversion clade</taxon>
        <taxon>genistoids sensu lato</taxon>
        <taxon>core genistoids</taxon>
        <taxon>Genisteae</taxon>
        <taxon>Lupinus</taxon>
    </lineage>
</organism>
<sequence length="288" mass="31837">MHSFCLILKMSILPQQYHKTKPLTFQFQDQDSASSQLTGQSYPEGGSAQSGQFSIQYSNSSACSTLSNTWAKTVDGFVNSSVGSQDFAFPPSQMGHNQLLTNHAQLMGMTPVRIPLPLDLSEEPIYVNAKQYHAILRRRQYRAKLEAQNKLIKDRKPYLHESRHLHALKRARGSGGRFLNTKKLQESKTTFADDGLDVSGYNNTRLNLSGDMSESKLPQIENYIDGASTITCANVTSASSSDDIFQQKGSDFRLLCGYPSHIGRNMQSYSAGMGGGGGRNQQHLSVLM</sequence>
<dbReference type="PRINTS" id="PR00616">
    <property type="entry name" value="CCAATSUBUNTB"/>
</dbReference>
<evidence type="ECO:0000256" key="1">
    <source>
        <dbReference type="ARBA" id="ARBA00004123"/>
    </source>
</evidence>
<evidence type="ECO:0000313" key="10">
    <source>
        <dbReference type="Proteomes" id="UP000447434"/>
    </source>
</evidence>
<keyword evidence="6 8" id="KW-0539">Nucleus</keyword>
<proteinExistence type="inferred from homology"/>
<name>A0A6A4QQS6_LUPAL</name>
<comment type="function">
    <text evidence="8">Component of the sequence-specific heterotrimeric transcription factor (NF-Y) which specifically recognizes a 5'-CCAAT-3' box motif found in the promoters of its target genes.</text>
</comment>
<evidence type="ECO:0000256" key="8">
    <source>
        <dbReference type="RuleBase" id="RU367155"/>
    </source>
</evidence>
<dbReference type="Pfam" id="PF02045">
    <property type="entry name" value="CBFB_NFYA"/>
    <property type="match status" value="1"/>
</dbReference>
<comment type="subunit">
    <text evidence="7">Heterotrimeric transcription factor composed of three components, NF-YA, NF-YB and NF-YC. NF-YB and NF-YC must interact and dimerize for NF-YA association and DNA binding.</text>
</comment>
<dbReference type="InterPro" id="IPR018362">
    <property type="entry name" value="CCAAT-binding_factor_CS"/>
</dbReference>
<accession>A0A6A4QQS6</accession>
<evidence type="ECO:0000256" key="3">
    <source>
        <dbReference type="ARBA" id="ARBA00023125"/>
    </source>
</evidence>
<evidence type="ECO:0000256" key="5">
    <source>
        <dbReference type="ARBA" id="ARBA00023163"/>
    </source>
</evidence>
<keyword evidence="4" id="KW-0010">Activator</keyword>
<dbReference type="Proteomes" id="UP000447434">
    <property type="component" value="Chromosome 4"/>
</dbReference>
<dbReference type="GO" id="GO:0016602">
    <property type="term" value="C:CCAAT-binding factor complex"/>
    <property type="evidence" value="ECO:0007669"/>
    <property type="project" value="InterPro"/>
</dbReference>
<evidence type="ECO:0000256" key="2">
    <source>
        <dbReference type="ARBA" id="ARBA00023015"/>
    </source>
</evidence>
<dbReference type="GO" id="GO:0003700">
    <property type="term" value="F:DNA-binding transcription factor activity"/>
    <property type="evidence" value="ECO:0007669"/>
    <property type="project" value="UniProtKB-UniRule"/>
</dbReference>
<dbReference type="GO" id="GO:0003677">
    <property type="term" value="F:DNA binding"/>
    <property type="evidence" value="ECO:0007669"/>
    <property type="project" value="UniProtKB-KW"/>
</dbReference>
<evidence type="ECO:0000256" key="6">
    <source>
        <dbReference type="ARBA" id="ARBA00023242"/>
    </source>
</evidence>
<dbReference type="EMBL" id="WOCE01000004">
    <property type="protein sequence ID" value="KAE9616210.1"/>
    <property type="molecule type" value="Genomic_DNA"/>
</dbReference>
<dbReference type="PANTHER" id="PTHR12632">
    <property type="entry name" value="TRANSCRIPTION FACTOR NF-Y ALPHA-RELATED"/>
    <property type="match status" value="1"/>
</dbReference>
<comment type="similarity">
    <text evidence="8">Belongs to the NFYA/HAP2 subunit family.</text>
</comment>
<keyword evidence="3 8" id="KW-0238">DNA-binding</keyword>
<reference evidence="10" key="1">
    <citation type="journal article" date="2020" name="Nat. Commun.">
        <title>Genome sequence of the cluster root forming white lupin.</title>
        <authorList>
            <person name="Hufnagel B."/>
            <person name="Marques A."/>
            <person name="Soriano A."/>
            <person name="Marques L."/>
            <person name="Divol F."/>
            <person name="Doumas P."/>
            <person name="Sallet E."/>
            <person name="Mancinotti D."/>
            <person name="Carrere S."/>
            <person name="Marande W."/>
            <person name="Arribat S."/>
            <person name="Keller J."/>
            <person name="Huneau C."/>
            <person name="Blein T."/>
            <person name="Aime D."/>
            <person name="Laguerre M."/>
            <person name="Taylor J."/>
            <person name="Schubert V."/>
            <person name="Nelson M."/>
            <person name="Geu-Flores F."/>
            <person name="Crespi M."/>
            <person name="Gallardo-Guerrero K."/>
            <person name="Delaux P.-M."/>
            <person name="Salse J."/>
            <person name="Berges H."/>
            <person name="Guyot R."/>
            <person name="Gouzy J."/>
            <person name="Peret B."/>
        </authorList>
    </citation>
    <scope>NUCLEOTIDE SEQUENCE [LARGE SCALE GENOMIC DNA]</scope>
    <source>
        <strain evidence="10">cv. Amiga</strain>
    </source>
</reference>
<dbReference type="InterPro" id="IPR001289">
    <property type="entry name" value="NFYA"/>
</dbReference>
<evidence type="ECO:0000256" key="4">
    <source>
        <dbReference type="ARBA" id="ARBA00023159"/>
    </source>
</evidence>
<evidence type="ECO:0000313" key="9">
    <source>
        <dbReference type="EMBL" id="KAE9616210.1"/>
    </source>
</evidence>
<comment type="caution">
    <text evidence="9">The sequence shown here is derived from an EMBL/GenBank/DDBJ whole genome shotgun (WGS) entry which is preliminary data.</text>
</comment>
<dbReference type="PROSITE" id="PS51152">
    <property type="entry name" value="NFYA_HAP2_2"/>
    <property type="match status" value="1"/>
</dbReference>
<dbReference type="PROSITE" id="PS00686">
    <property type="entry name" value="NFYA_HAP2_1"/>
    <property type="match status" value="1"/>
</dbReference>
<keyword evidence="10" id="KW-1185">Reference proteome</keyword>
<comment type="subcellular location">
    <subcellularLocation>
        <location evidence="1 8">Nucleus</location>
    </subcellularLocation>
</comment>
<dbReference type="SMART" id="SM00521">
    <property type="entry name" value="CBF"/>
    <property type="match status" value="1"/>
</dbReference>
<gene>
    <name evidence="9" type="ORF">Lalb_Chr04g0263331</name>
</gene>
<dbReference type="AlphaFoldDB" id="A0A6A4QQS6"/>
<dbReference type="OrthoDB" id="1097733at2759"/>
<evidence type="ECO:0000256" key="7">
    <source>
        <dbReference type="ARBA" id="ARBA00025911"/>
    </source>
</evidence>